<dbReference type="InterPro" id="IPR036890">
    <property type="entry name" value="HATPase_C_sf"/>
</dbReference>
<dbReference type="GO" id="GO:0005524">
    <property type="term" value="F:ATP binding"/>
    <property type="evidence" value="ECO:0007669"/>
    <property type="project" value="UniProtKB-KW"/>
</dbReference>
<comment type="catalytic activity">
    <reaction evidence="1">
        <text>ATP + protein L-histidine = ADP + protein N-phospho-L-histidine.</text>
        <dbReference type="EC" id="2.7.13.3"/>
    </reaction>
</comment>
<feature type="domain" description="Histidine kinase" evidence="14">
    <location>
        <begin position="137"/>
        <end position="349"/>
    </location>
</feature>
<dbReference type="SUPFAM" id="SSF47384">
    <property type="entry name" value="Homodimeric domain of signal transducing histidine kinase"/>
    <property type="match status" value="1"/>
</dbReference>
<dbReference type="Pfam" id="PF00512">
    <property type="entry name" value="HisKA"/>
    <property type="match status" value="1"/>
</dbReference>
<keyword evidence="5" id="KW-0547">Nucleotide-binding</keyword>
<dbReference type="EC" id="2.7.13.3" evidence="2"/>
<evidence type="ECO:0000256" key="2">
    <source>
        <dbReference type="ARBA" id="ARBA00012438"/>
    </source>
</evidence>
<dbReference type="Gene3D" id="3.30.450.20">
    <property type="entry name" value="PAS domain"/>
    <property type="match status" value="1"/>
</dbReference>
<dbReference type="SMART" id="SM00091">
    <property type="entry name" value="PAS"/>
    <property type="match status" value="1"/>
</dbReference>
<dbReference type="Pfam" id="PF02518">
    <property type="entry name" value="HATPase_c"/>
    <property type="match status" value="1"/>
</dbReference>
<dbReference type="Proteomes" id="UP000305675">
    <property type="component" value="Unassembled WGS sequence"/>
</dbReference>
<keyword evidence="9" id="KW-0535">Nitrogen fixation</keyword>
<evidence type="ECO:0000256" key="7">
    <source>
        <dbReference type="ARBA" id="ARBA00022840"/>
    </source>
</evidence>
<dbReference type="PANTHER" id="PTHR43065">
    <property type="entry name" value="SENSOR HISTIDINE KINASE"/>
    <property type="match status" value="1"/>
</dbReference>
<comment type="caution">
    <text evidence="15">The sequence shown here is derived from an EMBL/GenBank/DDBJ whole genome shotgun (WGS) entry which is preliminary data.</text>
</comment>
<dbReference type="SMART" id="SM00387">
    <property type="entry name" value="HATPase_c"/>
    <property type="match status" value="1"/>
</dbReference>
<dbReference type="OrthoDB" id="9789238at2"/>
<name>A0A4U1BJP6_9GAMM</name>
<dbReference type="PANTHER" id="PTHR43065:SF16">
    <property type="entry name" value="SENSORY HISTIDINE KINASE_PHOSPHATASE NTRB"/>
    <property type="match status" value="1"/>
</dbReference>
<evidence type="ECO:0000256" key="13">
    <source>
        <dbReference type="ARBA" id="ARBA00043094"/>
    </source>
</evidence>
<dbReference type="InterPro" id="IPR004358">
    <property type="entry name" value="Sig_transdc_His_kin-like_C"/>
</dbReference>
<dbReference type="Gene3D" id="1.10.287.130">
    <property type="match status" value="1"/>
</dbReference>
<evidence type="ECO:0000256" key="3">
    <source>
        <dbReference type="ARBA" id="ARBA00022553"/>
    </source>
</evidence>
<dbReference type="GO" id="GO:0000155">
    <property type="term" value="F:phosphorelay sensor kinase activity"/>
    <property type="evidence" value="ECO:0007669"/>
    <property type="project" value="InterPro"/>
</dbReference>
<gene>
    <name evidence="15" type="primary">ntrB</name>
    <name evidence="15" type="synonym">glnL</name>
    <name evidence="15" type="synonym">glnR</name>
    <name evidence="15" type="ORF">FCL42_17240</name>
</gene>
<keyword evidence="4" id="KW-0808">Transferase</keyword>
<dbReference type="InterPro" id="IPR005467">
    <property type="entry name" value="His_kinase_dom"/>
</dbReference>
<accession>A0A4U1BJP6</accession>
<dbReference type="Gene3D" id="3.30.565.10">
    <property type="entry name" value="Histidine kinase-like ATPase, C-terminal domain"/>
    <property type="match status" value="1"/>
</dbReference>
<dbReference type="NCBIfam" id="NF008293">
    <property type="entry name" value="PRK11073.1"/>
    <property type="match status" value="1"/>
</dbReference>
<protein>
    <recommendedName>
        <fullName evidence="11">Sensory histidine kinase/phosphatase NtrB</fullName>
        <ecNumber evidence="2">2.7.13.3</ecNumber>
    </recommendedName>
    <alternativeName>
        <fullName evidence="12">Nitrogen regulation protein NR(II)</fullName>
    </alternativeName>
    <alternativeName>
        <fullName evidence="13">Nitrogen regulator II</fullName>
    </alternativeName>
</protein>
<evidence type="ECO:0000256" key="10">
    <source>
        <dbReference type="ARBA" id="ARBA00037696"/>
    </source>
</evidence>
<sequence length="352" mass="38889">MPPMPPLDPSLLLNHLNAAVIVVDERLMVKYANQSCEPLFGLSNRRLKEISLNDCFVEIGVELTQLQHSLSQHQGCAFYALNLVTLDGNHHTVDLFLTPLGPGEGVLEIRVIDQQQRISQELHQYAQHHASQLLVRGLAHEIKNPLGGLRGAAQLLERELPDPELKEFTGIIIEQADRLRSLVDKLLGPQKPGERALGNIHKVLEQVSQLAVLEFSSDLKFVRDYDPSIPDFEMDRDLLQQAVLNIVRNAAQALNGCGHITLKTRTRSQVTIAGQRHRMAIEVSIIDDGPGIDDTLKDTLFYPMVTGKDSGSGLGLSIAQNAVSQHQGKISVDSWPGQTAFTLTLPLSKEQQ</sequence>
<evidence type="ECO:0000256" key="1">
    <source>
        <dbReference type="ARBA" id="ARBA00000085"/>
    </source>
</evidence>
<evidence type="ECO:0000313" key="16">
    <source>
        <dbReference type="Proteomes" id="UP000305675"/>
    </source>
</evidence>
<dbReference type="SMART" id="SM00388">
    <property type="entry name" value="HisKA"/>
    <property type="match status" value="1"/>
</dbReference>
<dbReference type="InterPro" id="IPR035965">
    <property type="entry name" value="PAS-like_dom_sf"/>
</dbReference>
<comment type="function">
    <text evidence="10">Member of the two-component regulatory system NtrB/NtrC, which controls expression of the nitrogen-regulated (ntr) genes in response to nitrogen limitation. Under conditions of nitrogen limitation, NtrB autophosphorylates and transfers the phosphoryl group to NtrC. In the presence of nitrogen, acts as a phosphatase that dephosphorylates and inactivates NtrC.</text>
</comment>
<dbReference type="SUPFAM" id="SSF55874">
    <property type="entry name" value="ATPase domain of HSP90 chaperone/DNA topoisomerase II/histidine kinase"/>
    <property type="match status" value="1"/>
</dbReference>
<keyword evidence="8" id="KW-0902">Two-component regulatory system</keyword>
<keyword evidence="16" id="KW-1185">Reference proteome</keyword>
<keyword evidence="7" id="KW-0067">ATP-binding</keyword>
<evidence type="ECO:0000259" key="14">
    <source>
        <dbReference type="PROSITE" id="PS50109"/>
    </source>
</evidence>
<dbReference type="InterPro" id="IPR036097">
    <property type="entry name" value="HisK_dim/P_sf"/>
</dbReference>
<evidence type="ECO:0000313" key="15">
    <source>
        <dbReference type="EMBL" id="TKB51771.1"/>
    </source>
</evidence>
<evidence type="ECO:0000256" key="5">
    <source>
        <dbReference type="ARBA" id="ARBA00022741"/>
    </source>
</evidence>
<evidence type="ECO:0000256" key="6">
    <source>
        <dbReference type="ARBA" id="ARBA00022777"/>
    </source>
</evidence>
<dbReference type="AlphaFoldDB" id="A0A4U1BJP6"/>
<dbReference type="EMBL" id="SWCJ01000017">
    <property type="protein sequence ID" value="TKB51771.1"/>
    <property type="molecule type" value="Genomic_DNA"/>
</dbReference>
<organism evidence="15 16">
    <name type="scientific">Ferrimonas aestuarii</name>
    <dbReference type="NCBI Taxonomy" id="2569539"/>
    <lineage>
        <taxon>Bacteria</taxon>
        <taxon>Pseudomonadati</taxon>
        <taxon>Pseudomonadota</taxon>
        <taxon>Gammaproteobacteria</taxon>
        <taxon>Alteromonadales</taxon>
        <taxon>Ferrimonadaceae</taxon>
        <taxon>Ferrimonas</taxon>
    </lineage>
</organism>
<evidence type="ECO:0000256" key="9">
    <source>
        <dbReference type="ARBA" id="ARBA00023231"/>
    </source>
</evidence>
<dbReference type="PROSITE" id="PS50109">
    <property type="entry name" value="HIS_KIN"/>
    <property type="match status" value="1"/>
</dbReference>
<keyword evidence="6" id="KW-0418">Kinase</keyword>
<reference evidence="15 16" key="1">
    <citation type="submission" date="2019-04" db="EMBL/GenBank/DDBJ databases">
        <authorList>
            <person name="Hwang J.C."/>
        </authorList>
    </citation>
    <scope>NUCLEOTIDE SEQUENCE [LARGE SCALE GENOMIC DNA]</scope>
    <source>
        <strain evidence="15 16">IMCC35002</strain>
    </source>
</reference>
<dbReference type="SUPFAM" id="SSF55785">
    <property type="entry name" value="PYP-like sensor domain (PAS domain)"/>
    <property type="match status" value="1"/>
</dbReference>
<evidence type="ECO:0000256" key="11">
    <source>
        <dbReference type="ARBA" id="ARBA00039567"/>
    </source>
</evidence>
<dbReference type="PRINTS" id="PR00344">
    <property type="entry name" value="BCTRLSENSOR"/>
</dbReference>
<dbReference type="InterPro" id="IPR000014">
    <property type="entry name" value="PAS"/>
</dbReference>
<dbReference type="CDD" id="cd00130">
    <property type="entry name" value="PAS"/>
    <property type="match status" value="1"/>
</dbReference>
<proteinExistence type="predicted"/>
<dbReference type="CDD" id="cd00082">
    <property type="entry name" value="HisKA"/>
    <property type="match status" value="1"/>
</dbReference>
<evidence type="ECO:0000256" key="12">
    <source>
        <dbReference type="ARBA" id="ARBA00042313"/>
    </source>
</evidence>
<evidence type="ECO:0000256" key="8">
    <source>
        <dbReference type="ARBA" id="ARBA00023012"/>
    </source>
</evidence>
<evidence type="ECO:0000256" key="4">
    <source>
        <dbReference type="ARBA" id="ARBA00022679"/>
    </source>
</evidence>
<keyword evidence="3" id="KW-0597">Phosphoprotein</keyword>
<dbReference type="InterPro" id="IPR003661">
    <property type="entry name" value="HisK_dim/P_dom"/>
</dbReference>
<dbReference type="InterPro" id="IPR003594">
    <property type="entry name" value="HATPase_dom"/>
</dbReference>